<sequence length="178" mass="19222">MAAASSCQKDAAVNNPDPTTTTVSADSSAVSSPNNFLAVSGTLKIKFNDSTYTFNAATDSIAFINVRSDDNTRYFGITAINKDHSMSFGISSAGFPYSNINRAIAGSQFIMSADAKQPALQLSLSRYSEPKSLGNINVVQYNSAKELAKGTFYTFMARDDKANSPYYRVEGTFDLQLK</sequence>
<accession>A0A110B1W0</accession>
<dbReference type="RefSeq" id="WP_096350246.1">
    <property type="nucleotide sequence ID" value="NZ_AP017313.1"/>
</dbReference>
<name>A0A110B1W0_9SPHI</name>
<evidence type="ECO:0000313" key="1">
    <source>
        <dbReference type="EMBL" id="BAU52987.1"/>
    </source>
</evidence>
<organism evidence="1 2">
    <name type="scientific">Mucilaginibacter gotjawali</name>
    <dbReference type="NCBI Taxonomy" id="1550579"/>
    <lineage>
        <taxon>Bacteria</taxon>
        <taxon>Pseudomonadati</taxon>
        <taxon>Bacteroidota</taxon>
        <taxon>Sphingobacteriia</taxon>
        <taxon>Sphingobacteriales</taxon>
        <taxon>Sphingobacteriaceae</taxon>
        <taxon>Mucilaginibacter</taxon>
    </lineage>
</organism>
<protein>
    <submittedName>
        <fullName evidence="1">Uncharacterized protein</fullName>
    </submittedName>
</protein>
<evidence type="ECO:0000313" key="2">
    <source>
        <dbReference type="Proteomes" id="UP000218263"/>
    </source>
</evidence>
<dbReference type="AlphaFoldDB" id="A0A110B1W0"/>
<dbReference type="OrthoDB" id="798071at2"/>
<reference evidence="1 2" key="1">
    <citation type="submission" date="2015-12" db="EMBL/GenBank/DDBJ databases">
        <title>Genome sequence of Mucilaginibacter gotjawali.</title>
        <authorList>
            <person name="Lee J.S."/>
            <person name="Lee K.C."/>
            <person name="Kim K.K."/>
            <person name="Lee B.W."/>
        </authorList>
    </citation>
    <scope>NUCLEOTIDE SEQUENCE [LARGE SCALE GENOMIC DNA]</scope>
    <source>
        <strain evidence="1 2">SA3-7</strain>
    </source>
</reference>
<dbReference type="Proteomes" id="UP000218263">
    <property type="component" value="Chromosome"/>
</dbReference>
<dbReference type="EMBL" id="AP017313">
    <property type="protein sequence ID" value="BAU52987.1"/>
    <property type="molecule type" value="Genomic_DNA"/>
</dbReference>
<gene>
    <name evidence="1" type="ORF">MgSA37_01154</name>
</gene>
<keyword evidence="2" id="KW-1185">Reference proteome</keyword>
<proteinExistence type="predicted"/>
<dbReference type="KEGG" id="mgot:MgSA37_01154"/>